<proteinExistence type="predicted"/>
<dbReference type="EMBL" id="OW240916">
    <property type="protein sequence ID" value="CAH2293279.1"/>
    <property type="molecule type" value="Genomic_DNA"/>
</dbReference>
<dbReference type="Proteomes" id="UP001295444">
    <property type="component" value="Chromosome 05"/>
</dbReference>
<evidence type="ECO:0000313" key="3">
    <source>
        <dbReference type="Proteomes" id="UP001295444"/>
    </source>
</evidence>
<sequence>MAHKPLSDKDASQKSLDDERTPTLTLVGTRSIDTESDVDFSLATKRNQKNFMLDIRWVWKADMHRAWDPKTENR</sequence>
<protein>
    <submittedName>
        <fullName evidence="2">Uncharacterized protein</fullName>
    </submittedName>
</protein>
<evidence type="ECO:0000256" key="1">
    <source>
        <dbReference type="SAM" id="MobiDB-lite"/>
    </source>
</evidence>
<keyword evidence="3" id="KW-1185">Reference proteome</keyword>
<reference evidence="2" key="1">
    <citation type="submission" date="2022-03" db="EMBL/GenBank/DDBJ databases">
        <authorList>
            <person name="Alioto T."/>
            <person name="Alioto T."/>
            <person name="Gomez Garrido J."/>
        </authorList>
    </citation>
    <scope>NUCLEOTIDE SEQUENCE</scope>
</reference>
<feature type="compositionally biased region" description="Basic and acidic residues" evidence="1">
    <location>
        <begin position="1"/>
        <end position="21"/>
    </location>
</feature>
<feature type="region of interest" description="Disordered" evidence="1">
    <location>
        <begin position="1"/>
        <end position="23"/>
    </location>
</feature>
<evidence type="ECO:0000313" key="2">
    <source>
        <dbReference type="EMBL" id="CAH2293279.1"/>
    </source>
</evidence>
<gene>
    <name evidence="2" type="ORF">PECUL_23A049193</name>
</gene>
<name>A0AAD1S5Q1_PELCU</name>
<accession>A0AAD1S5Q1</accession>
<dbReference type="AlphaFoldDB" id="A0AAD1S5Q1"/>
<organism evidence="2 3">
    <name type="scientific">Pelobates cultripes</name>
    <name type="common">Western spadefoot toad</name>
    <dbReference type="NCBI Taxonomy" id="61616"/>
    <lineage>
        <taxon>Eukaryota</taxon>
        <taxon>Metazoa</taxon>
        <taxon>Chordata</taxon>
        <taxon>Craniata</taxon>
        <taxon>Vertebrata</taxon>
        <taxon>Euteleostomi</taxon>
        <taxon>Amphibia</taxon>
        <taxon>Batrachia</taxon>
        <taxon>Anura</taxon>
        <taxon>Pelobatoidea</taxon>
        <taxon>Pelobatidae</taxon>
        <taxon>Pelobates</taxon>
    </lineage>
</organism>